<dbReference type="InterPro" id="IPR006008">
    <property type="entry name" value="YciB"/>
</dbReference>
<evidence type="ECO:0000256" key="3">
    <source>
        <dbReference type="ARBA" id="ARBA00022989"/>
    </source>
</evidence>
<evidence type="ECO:0000256" key="5">
    <source>
        <dbReference type="HAMAP-Rule" id="MF_00189"/>
    </source>
</evidence>
<feature type="transmembrane region" description="Helical" evidence="5">
    <location>
        <begin position="12"/>
        <end position="40"/>
    </location>
</feature>
<comment type="similarity">
    <text evidence="5">Belongs to the YciB family.</text>
</comment>
<comment type="caution">
    <text evidence="6">The sequence shown here is derived from an EMBL/GenBank/DDBJ whole genome shotgun (WGS) entry which is preliminary data.</text>
</comment>
<keyword evidence="1 5" id="KW-1003">Cell membrane</keyword>
<comment type="subcellular location">
    <subcellularLocation>
        <location evidence="5">Cell inner membrane</location>
        <topology evidence="5">Multi-pass membrane protein</topology>
    </subcellularLocation>
</comment>
<name>A0A432Z8A9_9GAMM</name>
<proteinExistence type="inferred from homology"/>
<keyword evidence="5" id="KW-0997">Cell inner membrane</keyword>
<dbReference type="Proteomes" id="UP000287022">
    <property type="component" value="Unassembled WGS sequence"/>
</dbReference>
<dbReference type="Pfam" id="PF04279">
    <property type="entry name" value="IspA"/>
    <property type="match status" value="1"/>
</dbReference>
<dbReference type="PANTHER" id="PTHR36917:SF1">
    <property type="entry name" value="INNER MEMBRANE-SPANNING PROTEIN YCIB"/>
    <property type="match status" value="1"/>
</dbReference>
<evidence type="ECO:0000313" key="7">
    <source>
        <dbReference type="Proteomes" id="UP000287022"/>
    </source>
</evidence>
<dbReference type="HAMAP" id="MF_00189">
    <property type="entry name" value="YciB"/>
    <property type="match status" value="1"/>
</dbReference>
<evidence type="ECO:0000256" key="2">
    <source>
        <dbReference type="ARBA" id="ARBA00022692"/>
    </source>
</evidence>
<reference evidence="7" key="1">
    <citation type="journal article" date="2018" name="Front. Microbiol.">
        <title>Genome-Based Analysis Reveals the Taxonomy and Diversity of the Family Idiomarinaceae.</title>
        <authorList>
            <person name="Liu Y."/>
            <person name="Lai Q."/>
            <person name="Shao Z."/>
        </authorList>
    </citation>
    <scope>NUCLEOTIDE SEQUENCE [LARGE SCALE GENOMIC DNA]</scope>
    <source>
        <strain evidence="7">c121</strain>
    </source>
</reference>
<evidence type="ECO:0000256" key="4">
    <source>
        <dbReference type="ARBA" id="ARBA00023136"/>
    </source>
</evidence>
<keyword evidence="4 5" id="KW-0472">Membrane</keyword>
<feature type="transmembrane region" description="Helical" evidence="5">
    <location>
        <begin position="149"/>
        <end position="170"/>
    </location>
</feature>
<dbReference type="GO" id="GO:0005886">
    <property type="term" value="C:plasma membrane"/>
    <property type="evidence" value="ECO:0007669"/>
    <property type="project" value="UniProtKB-SubCell"/>
</dbReference>
<evidence type="ECO:0000313" key="6">
    <source>
        <dbReference type="EMBL" id="RUO74126.1"/>
    </source>
</evidence>
<dbReference type="RefSeq" id="WP_026862008.1">
    <property type="nucleotide sequence ID" value="NZ_JAHVIQ010000001.1"/>
</dbReference>
<evidence type="ECO:0000256" key="1">
    <source>
        <dbReference type="ARBA" id="ARBA00022475"/>
    </source>
</evidence>
<keyword evidence="7" id="KW-1185">Reference proteome</keyword>
<keyword evidence="3 5" id="KW-1133">Transmembrane helix</keyword>
<dbReference type="EMBL" id="PIQE01000001">
    <property type="protein sequence ID" value="RUO74126.1"/>
    <property type="molecule type" value="Genomic_DNA"/>
</dbReference>
<protein>
    <recommendedName>
        <fullName evidence="5">Inner membrane-spanning protein YciB</fullName>
    </recommendedName>
</protein>
<dbReference type="STRING" id="1122124.GCA_000423165_01031"/>
<accession>A0A432Z8A9</accession>
<keyword evidence="2 5" id="KW-0812">Transmembrane</keyword>
<dbReference type="PANTHER" id="PTHR36917">
    <property type="entry name" value="INTRACELLULAR SEPTATION PROTEIN A-RELATED"/>
    <property type="match status" value="1"/>
</dbReference>
<dbReference type="AlphaFoldDB" id="A0A432Z8A9"/>
<gene>
    <name evidence="5" type="primary">yciB</name>
    <name evidence="6" type="ORF">CWI80_01835</name>
</gene>
<feature type="transmembrane region" description="Helical" evidence="5">
    <location>
        <begin position="119"/>
        <end position="137"/>
    </location>
</feature>
<feature type="transmembrane region" description="Helical" evidence="5">
    <location>
        <begin position="52"/>
        <end position="68"/>
    </location>
</feature>
<organism evidence="6 7">
    <name type="scientific">Pseudidiomarina sediminum</name>
    <dbReference type="NCBI Taxonomy" id="431675"/>
    <lineage>
        <taxon>Bacteria</taxon>
        <taxon>Pseudomonadati</taxon>
        <taxon>Pseudomonadota</taxon>
        <taxon>Gammaproteobacteria</taxon>
        <taxon>Alteromonadales</taxon>
        <taxon>Idiomarinaceae</taxon>
        <taxon>Pseudidiomarina</taxon>
    </lineage>
</organism>
<comment type="function">
    <text evidence="5">Plays a role in cell envelope biogenesis, maintenance of cell envelope integrity and membrane homeostasis.</text>
</comment>
<feature type="transmembrane region" description="Helical" evidence="5">
    <location>
        <begin position="74"/>
        <end position="95"/>
    </location>
</feature>
<sequence>MLLFLEYLPLALFFLFYLMGDIFLATGVLMLGTVLQITALKFMKEIVTPRHWIILWVVLIFGTITLLLHDEWFIKLKVSVIYVAIAAFLLGGLWWKKRSPLQAFLGEEINLPDFAWRRLTYVWVAFAIAVALVNLYIAEYWSLDAWVNFKVFGIIGATLVLSIFTGAYMFKHHTDRDKDAEELE</sequence>